<gene>
    <name evidence="2" type="ORF">E0H85_01495</name>
</gene>
<evidence type="ECO:0000256" key="1">
    <source>
        <dbReference type="SAM" id="MobiDB-lite"/>
    </source>
</evidence>
<evidence type="ECO:0000313" key="3">
    <source>
        <dbReference type="Proteomes" id="UP000291380"/>
    </source>
</evidence>
<sequence>MCGKPKVVQQDPEGDAQKAAEKATAEANLKKSMRRTSTSTSGTSALGGQIEGAKTKTTLGGG</sequence>
<dbReference type="Proteomes" id="UP000291380">
    <property type="component" value="Unassembled WGS sequence"/>
</dbReference>
<dbReference type="AlphaFoldDB" id="A0A4R0ERC8"/>
<organism evidence="2 3">
    <name type="scientific">Acinetobacter terrae</name>
    <dbReference type="NCBI Taxonomy" id="2731247"/>
    <lineage>
        <taxon>Bacteria</taxon>
        <taxon>Pseudomonadati</taxon>
        <taxon>Pseudomonadota</taxon>
        <taxon>Gammaproteobacteria</taxon>
        <taxon>Moraxellales</taxon>
        <taxon>Moraxellaceae</taxon>
        <taxon>Acinetobacter</taxon>
        <taxon>Acinetobacter Taxon 24</taxon>
    </lineage>
</organism>
<feature type="region of interest" description="Disordered" evidence="1">
    <location>
        <begin position="1"/>
        <end position="62"/>
    </location>
</feature>
<protein>
    <submittedName>
        <fullName evidence="2">Uncharacterized protein</fullName>
    </submittedName>
</protein>
<reference evidence="2 3" key="1">
    <citation type="submission" date="2019-02" db="EMBL/GenBank/DDBJ databases">
        <title>High diversity of culturable Acinetobacter species in natural soil and water ecosystems.</title>
        <authorList>
            <person name="Radolfova-Krizova L."/>
            <person name="Nemec A."/>
        </authorList>
    </citation>
    <scope>NUCLEOTIDE SEQUENCE [LARGE SCALE GENOMIC DNA]</scope>
    <source>
        <strain evidence="2 3">ANC 4281</strain>
    </source>
</reference>
<comment type="caution">
    <text evidence="2">The sequence shown here is derived from an EMBL/GenBank/DDBJ whole genome shotgun (WGS) entry which is preliminary data.</text>
</comment>
<evidence type="ECO:0000313" key="2">
    <source>
        <dbReference type="EMBL" id="TCB62223.1"/>
    </source>
</evidence>
<proteinExistence type="predicted"/>
<feature type="compositionally biased region" description="Basic and acidic residues" evidence="1">
    <location>
        <begin position="15"/>
        <end position="24"/>
    </location>
</feature>
<dbReference type="RefSeq" id="WP_131270163.1">
    <property type="nucleotide sequence ID" value="NZ_SJOA01000001.1"/>
</dbReference>
<name>A0A4R0ERC8_9GAMM</name>
<accession>A0A4R0ERC8</accession>
<dbReference type="EMBL" id="SJOA01000001">
    <property type="protein sequence ID" value="TCB62223.1"/>
    <property type="molecule type" value="Genomic_DNA"/>
</dbReference>